<name>A0A3Q9I7W3_9BACL</name>
<keyword evidence="2" id="KW-1185">Reference proteome</keyword>
<dbReference type="AlphaFoldDB" id="A0A3Q9I7W3"/>
<dbReference type="RefSeq" id="WP_126997623.1">
    <property type="nucleotide sequence ID" value="NZ_CP034346.1"/>
</dbReference>
<evidence type="ECO:0000313" key="1">
    <source>
        <dbReference type="EMBL" id="AZS14709.1"/>
    </source>
</evidence>
<protein>
    <submittedName>
        <fullName evidence="1">Transcriptional regulator</fullName>
    </submittedName>
</protein>
<proteinExistence type="predicted"/>
<dbReference type="OrthoDB" id="2677830at2"/>
<sequence length="229" mass="26894">MSLFIQTYEEWLHRNIVEEDNPRRRELLEKGLTHSTYEFLRLCWYPSIGNLDNLHPEWEVRDMKNAVRYLDLAYMPGGAKGCIEIQDYRSHARDIGVTRFKDLCMKHSMLALDDWTILPIAYLSIVEEPKVCRQLILAFIGKFISTSLSSDLDWAEAETLRFARRFMHSFSAVEIADHLRLSDRHTRRVLHGLVERNLLMVTNRKQRYRTYQLATESVEVSSLTGVCKI</sequence>
<dbReference type="EMBL" id="CP034346">
    <property type="protein sequence ID" value="AZS14709.1"/>
    <property type="molecule type" value="Genomic_DNA"/>
</dbReference>
<organism evidence="1 2">
    <name type="scientific">Paenibacillus lutimineralis</name>
    <dbReference type="NCBI Taxonomy" id="2707005"/>
    <lineage>
        <taxon>Bacteria</taxon>
        <taxon>Bacillati</taxon>
        <taxon>Bacillota</taxon>
        <taxon>Bacilli</taxon>
        <taxon>Bacillales</taxon>
        <taxon>Paenibacillaceae</taxon>
        <taxon>Paenibacillus</taxon>
    </lineage>
</organism>
<accession>A0A3Q9I7W3</accession>
<gene>
    <name evidence="1" type="ORF">EI981_09725</name>
</gene>
<dbReference type="KEGG" id="plut:EI981_09725"/>
<dbReference type="Proteomes" id="UP000270678">
    <property type="component" value="Chromosome"/>
</dbReference>
<reference evidence="2" key="1">
    <citation type="submission" date="2018-12" db="EMBL/GenBank/DDBJ databases">
        <title>Complete genome sequence of Paenibacillus sp. MBLB1234.</title>
        <authorList>
            <person name="Nam Y.-D."/>
            <person name="Kang J."/>
            <person name="Chung W.-H."/>
            <person name="Park Y.S."/>
        </authorList>
    </citation>
    <scope>NUCLEOTIDE SEQUENCE [LARGE SCALE GENOMIC DNA]</scope>
    <source>
        <strain evidence="2">MBLB1234</strain>
    </source>
</reference>
<evidence type="ECO:0000313" key="2">
    <source>
        <dbReference type="Proteomes" id="UP000270678"/>
    </source>
</evidence>